<dbReference type="RefSeq" id="WP_146317917.1">
    <property type="nucleotide sequence ID" value="NZ_CP042305.1"/>
</dbReference>
<protein>
    <recommendedName>
        <fullName evidence="3">Peptidylprolyl isomerase</fullName>
    </recommendedName>
</protein>
<proteinExistence type="predicted"/>
<evidence type="ECO:0000313" key="1">
    <source>
        <dbReference type="EMBL" id="QDZ13718.1"/>
    </source>
</evidence>
<dbReference type="SUPFAM" id="SSF54534">
    <property type="entry name" value="FKBP-like"/>
    <property type="match status" value="1"/>
</dbReference>
<dbReference type="GO" id="GO:0003755">
    <property type="term" value="F:peptidyl-prolyl cis-trans isomerase activity"/>
    <property type="evidence" value="ECO:0007669"/>
    <property type="project" value="InterPro"/>
</dbReference>
<evidence type="ECO:0008006" key="3">
    <source>
        <dbReference type="Google" id="ProtNLM"/>
    </source>
</evidence>
<evidence type="ECO:0000313" key="2">
    <source>
        <dbReference type="Proteomes" id="UP000320216"/>
    </source>
</evidence>
<reference evidence="1 2" key="1">
    <citation type="submission" date="2019-07" db="EMBL/GenBank/DDBJ databases">
        <title>Full genome sequence of Humibacter sp. WJ7-1.</title>
        <authorList>
            <person name="Im W.-T."/>
        </authorList>
    </citation>
    <scope>NUCLEOTIDE SEQUENCE [LARGE SCALE GENOMIC DNA]</scope>
    <source>
        <strain evidence="1 2">WJ7-1</strain>
    </source>
</reference>
<accession>A0A5B8LYY1</accession>
<organism evidence="1 2">
    <name type="scientific">Humibacter ginsenosidimutans</name>
    <dbReference type="NCBI Taxonomy" id="2599293"/>
    <lineage>
        <taxon>Bacteria</taxon>
        <taxon>Bacillati</taxon>
        <taxon>Actinomycetota</taxon>
        <taxon>Actinomycetes</taxon>
        <taxon>Micrococcales</taxon>
        <taxon>Microbacteriaceae</taxon>
        <taxon>Humibacter</taxon>
    </lineage>
</organism>
<dbReference type="EMBL" id="CP042305">
    <property type="protein sequence ID" value="QDZ13718.1"/>
    <property type="molecule type" value="Genomic_DNA"/>
</dbReference>
<dbReference type="OrthoDB" id="25996at2"/>
<dbReference type="Proteomes" id="UP000320216">
    <property type="component" value="Chromosome"/>
</dbReference>
<dbReference type="AlphaFoldDB" id="A0A5B8LYY1"/>
<dbReference type="KEGG" id="huw:FPZ11_01940"/>
<dbReference type="InterPro" id="IPR046357">
    <property type="entry name" value="PPIase_dom_sf"/>
</dbReference>
<name>A0A5B8LYY1_9MICO</name>
<keyword evidence="2" id="KW-1185">Reference proteome</keyword>
<gene>
    <name evidence="1" type="ORF">FPZ11_01940</name>
</gene>
<dbReference type="Gene3D" id="3.10.50.40">
    <property type="match status" value="1"/>
</dbReference>
<sequence length="309" mass="31137">MRTLLARRASERTSRTRRLGTVAVAAAIVAVGLTGCSAAGSGDCVQPGAASELIPSSGTATASSWKFPKPLHADSLQKSTLTSGKGAEIVDGQPVILDVGIFNGLTGKAVVTAAQGGMISASTSGSQLPGLQKALLCSTVGSRIAVTGTVTQVLGKEAQLNIPASSTVVAVATVKKAFLARADGTPRPGQPGMPTVVLAPNGQPGIKIPSHDAPKTLSTAILKQGSGETVKKGDYTVVNYTAVAWNSPDTVASSSWQNGSADIWPATDGSVPTTVTNKLIGEKVGTQLIVVTPGSNATAYVIDILGIAK</sequence>